<keyword evidence="1" id="KW-0732">Signal</keyword>
<sequence>MKKIICVSVVLMLLLSGCSSFSKVDEDKVKDISEKITKTIIDSVEKGIDAAEKNSAERKESHKIEASETGKLEIESSVGDIYLTTHDSTEATIDIKITARADSKEKSQELVDSFDYSVEEKWNTIKIDTKLDDVKLLSNNNMQTELTINIPKNIEIAVISLNVGEIIIDNTNGHFEVTNNVGDIKISNSDGSFNLKSDVGEITLNSCRPSGNTELKTNTGDIKATFYNISDAQTIKAETAVGDIEMSTPDNSSYEAKIDEFMKGGMVMFKGNKDTKIDLKTGVGEIQFK</sequence>
<evidence type="ECO:0000256" key="1">
    <source>
        <dbReference type="SAM" id="SignalP"/>
    </source>
</evidence>
<dbReference type="AlphaFoldDB" id="A0A974BNH1"/>
<keyword evidence="3" id="KW-1185">Reference proteome</keyword>
<feature type="signal peptide" evidence="1">
    <location>
        <begin position="1"/>
        <end position="22"/>
    </location>
</feature>
<comment type="caution">
    <text evidence="2">The sequence shown here is derived from an EMBL/GenBank/DDBJ whole genome shotgun (WGS) entry which is preliminary data.</text>
</comment>
<evidence type="ECO:0000313" key="2">
    <source>
        <dbReference type="EMBL" id="NYB75980.1"/>
    </source>
</evidence>
<proteinExistence type="predicted"/>
<reference evidence="2" key="1">
    <citation type="submission" date="2020-07" db="EMBL/GenBank/DDBJ databases">
        <title>Genomic analysis of a strain of Sedimentibacter Hydroxybenzoicus DSM7310.</title>
        <authorList>
            <person name="Ma S."/>
        </authorList>
    </citation>
    <scope>NUCLEOTIDE SEQUENCE</scope>
    <source>
        <strain evidence="2">DSM 7310</strain>
    </source>
</reference>
<dbReference type="PROSITE" id="PS51257">
    <property type="entry name" value="PROKAR_LIPOPROTEIN"/>
    <property type="match status" value="1"/>
</dbReference>
<gene>
    <name evidence="2" type="ORF">HZF24_17670</name>
</gene>
<accession>A0A974BNH1</accession>
<dbReference type="EMBL" id="JACBNQ010000035">
    <property type="protein sequence ID" value="NYB75980.1"/>
    <property type="molecule type" value="Genomic_DNA"/>
</dbReference>
<dbReference type="Proteomes" id="UP000611629">
    <property type="component" value="Unassembled WGS sequence"/>
</dbReference>
<organism evidence="2 3">
    <name type="scientific">Sedimentibacter hydroxybenzoicus DSM 7310</name>
    <dbReference type="NCBI Taxonomy" id="1123245"/>
    <lineage>
        <taxon>Bacteria</taxon>
        <taxon>Bacillati</taxon>
        <taxon>Bacillota</taxon>
        <taxon>Tissierellia</taxon>
        <taxon>Sedimentibacter</taxon>
    </lineage>
</organism>
<evidence type="ECO:0000313" key="3">
    <source>
        <dbReference type="Proteomes" id="UP000611629"/>
    </source>
</evidence>
<evidence type="ECO:0008006" key="4">
    <source>
        <dbReference type="Google" id="ProtNLM"/>
    </source>
</evidence>
<name>A0A974BNH1_SEDHY</name>
<feature type="chain" id="PRO_5038823744" description="Adhesin" evidence="1">
    <location>
        <begin position="23"/>
        <end position="289"/>
    </location>
</feature>
<dbReference type="RefSeq" id="WP_179239698.1">
    <property type="nucleotide sequence ID" value="NZ_JACBNQ010000035.1"/>
</dbReference>
<protein>
    <recommendedName>
        <fullName evidence="4">Adhesin</fullName>
    </recommendedName>
</protein>